<name>A0A6A6VMD1_9PLEO</name>
<dbReference type="GO" id="GO:0016491">
    <property type="term" value="F:oxidoreductase activity"/>
    <property type="evidence" value="ECO:0007669"/>
    <property type="project" value="InterPro"/>
</dbReference>
<dbReference type="InterPro" id="IPR050307">
    <property type="entry name" value="Sterol_Desaturase_Related"/>
</dbReference>
<feature type="transmembrane region" description="Helical" evidence="5">
    <location>
        <begin position="53"/>
        <end position="74"/>
    </location>
</feature>
<keyword evidence="4 5" id="KW-0472">Membrane</keyword>
<gene>
    <name evidence="7" type="ORF">M011DRAFT_517483</name>
</gene>
<organism evidence="7 8">
    <name type="scientific">Sporormia fimetaria CBS 119925</name>
    <dbReference type="NCBI Taxonomy" id="1340428"/>
    <lineage>
        <taxon>Eukaryota</taxon>
        <taxon>Fungi</taxon>
        <taxon>Dikarya</taxon>
        <taxon>Ascomycota</taxon>
        <taxon>Pezizomycotina</taxon>
        <taxon>Dothideomycetes</taxon>
        <taxon>Pleosporomycetidae</taxon>
        <taxon>Pleosporales</taxon>
        <taxon>Sporormiaceae</taxon>
        <taxon>Sporormia</taxon>
    </lineage>
</organism>
<evidence type="ECO:0000313" key="8">
    <source>
        <dbReference type="Proteomes" id="UP000799440"/>
    </source>
</evidence>
<evidence type="ECO:0000256" key="5">
    <source>
        <dbReference type="SAM" id="Phobius"/>
    </source>
</evidence>
<keyword evidence="2 5" id="KW-0812">Transmembrane</keyword>
<dbReference type="Proteomes" id="UP000799440">
    <property type="component" value="Unassembled WGS sequence"/>
</dbReference>
<dbReference type="PANTHER" id="PTHR11863">
    <property type="entry name" value="STEROL DESATURASE"/>
    <property type="match status" value="1"/>
</dbReference>
<evidence type="ECO:0000256" key="4">
    <source>
        <dbReference type="ARBA" id="ARBA00023136"/>
    </source>
</evidence>
<dbReference type="InterPro" id="IPR006694">
    <property type="entry name" value="Fatty_acid_hydroxylase"/>
</dbReference>
<evidence type="ECO:0000256" key="1">
    <source>
        <dbReference type="ARBA" id="ARBA00004370"/>
    </source>
</evidence>
<feature type="transmembrane region" description="Helical" evidence="5">
    <location>
        <begin position="107"/>
        <end position="129"/>
    </location>
</feature>
<evidence type="ECO:0000256" key="2">
    <source>
        <dbReference type="ARBA" id="ARBA00022692"/>
    </source>
</evidence>
<proteinExistence type="predicted"/>
<dbReference type="GO" id="GO:0016020">
    <property type="term" value="C:membrane"/>
    <property type="evidence" value="ECO:0007669"/>
    <property type="project" value="UniProtKB-SubCell"/>
</dbReference>
<evidence type="ECO:0000256" key="3">
    <source>
        <dbReference type="ARBA" id="ARBA00022989"/>
    </source>
</evidence>
<protein>
    <recommendedName>
        <fullName evidence="6">Fatty acid hydroxylase domain-containing protein</fullName>
    </recommendedName>
</protein>
<dbReference type="GO" id="GO:0005506">
    <property type="term" value="F:iron ion binding"/>
    <property type="evidence" value="ECO:0007669"/>
    <property type="project" value="InterPro"/>
</dbReference>
<sequence>MSLSGLLTSLTLPLAPFFAIPMLSSWSTSLNLIFFSLTWTTIAATYSPLQLEFFAPLVLRTFLYIIPSAIFLLFDLGVPSLAEQIKAQREYALAGRQKGGRRKIVHVVSWSIFNVLLGVALQAGLEWLVTDVLQFRSLLMIKGSKWSLNHLPNPWGLFKHVILGVVLRNLLQYYIHLHILHSPNGGVLSSWHQRWHHSVRLPYSFVAAYDHPACYLVHRFVPMYLPAVVFRFHMMTYLILVAWFSLEELFTYSGYSVLPSTIMLRGMARRTDAHMMSQGEGNFGPLGLLDWAHGTTLGRDVVDDLKAEMEKHDVKECSERAVEGAGKAANGVAAKLKRRAKKERS</sequence>
<keyword evidence="8" id="KW-1185">Reference proteome</keyword>
<evidence type="ECO:0000313" key="7">
    <source>
        <dbReference type="EMBL" id="KAF2750381.1"/>
    </source>
</evidence>
<feature type="transmembrane region" description="Helical" evidence="5">
    <location>
        <begin position="29"/>
        <end position="46"/>
    </location>
</feature>
<feature type="transmembrane region" description="Helical" evidence="5">
    <location>
        <begin position="228"/>
        <end position="246"/>
    </location>
</feature>
<dbReference type="EMBL" id="MU006564">
    <property type="protein sequence ID" value="KAF2750381.1"/>
    <property type="molecule type" value="Genomic_DNA"/>
</dbReference>
<reference evidence="7" key="1">
    <citation type="journal article" date="2020" name="Stud. Mycol.">
        <title>101 Dothideomycetes genomes: a test case for predicting lifestyles and emergence of pathogens.</title>
        <authorList>
            <person name="Haridas S."/>
            <person name="Albert R."/>
            <person name="Binder M."/>
            <person name="Bloem J."/>
            <person name="Labutti K."/>
            <person name="Salamov A."/>
            <person name="Andreopoulos B."/>
            <person name="Baker S."/>
            <person name="Barry K."/>
            <person name="Bills G."/>
            <person name="Bluhm B."/>
            <person name="Cannon C."/>
            <person name="Castanera R."/>
            <person name="Culley D."/>
            <person name="Daum C."/>
            <person name="Ezra D."/>
            <person name="Gonzalez J."/>
            <person name="Henrissat B."/>
            <person name="Kuo A."/>
            <person name="Liang C."/>
            <person name="Lipzen A."/>
            <person name="Lutzoni F."/>
            <person name="Magnuson J."/>
            <person name="Mondo S."/>
            <person name="Nolan M."/>
            <person name="Ohm R."/>
            <person name="Pangilinan J."/>
            <person name="Park H.-J."/>
            <person name="Ramirez L."/>
            <person name="Alfaro M."/>
            <person name="Sun H."/>
            <person name="Tritt A."/>
            <person name="Yoshinaga Y."/>
            <person name="Zwiers L.-H."/>
            <person name="Turgeon B."/>
            <person name="Goodwin S."/>
            <person name="Spatafora J."/>
            <person name="Crous P."/>
            <person name="Grigoriev I."/>
        </authorList>
    </citation>
    <scope>NUCLEOTIDE SEQUENCE</scope>
    <source>
        <strain evidence="7">CBS 119925</strain>
    </source>
</reference>
<dbReference type="GO" id="GO:0008610">
    <property type="term" value="P:lipid biosynthetic process"/>
    <property type="evidence" value="ECO:0007669"/>
    <property type="project" value="InterPro"/>
</dbReference>
<comment type="subcellular location">
    <subcellularLocation>
        <location evidence="1">Membrane</location>
    </subcellularLocation>
</comment>
<accession>A0A6A6VMD1</accession>
<dbReference type="OrthoDB" id="408954at2759"/>
<dbReference type="AlphaFoldDB" id="A0A6A6VMD1"/>
<feature type="domain" description="Fatty acid hydroxylase" evidence="6">
    <location>
        <begin position="161"/>
        <end position="295"/>
    </location>
</feature>
<evidence type="ECO:0000259" key="6">
    <source>
        <dbReference type="Pfam" id="PF04116"/>
    </source>
</evidence>
<keyword evidence="3 5" id="KW-1133">Transmembrane helix</keyword>
<dbReference type="Pfam" id="PF04116">
    <property type="entry name" value="FA_hydroxylase"/>
    <property type="match status" value="1"/>
</dbReference>